<dbReference type="Proteomes" id="UP001050691">
    <property type="component" value="Unassembled WGS sequence"/>
</dbReference>
<comment type="caution">
    <text evidence="2">The sequence shown here is derived from an EMBL/GenBank/DDBJ whole genome shotgun (WGS) entry which is preliminary data.</text>
</comment>
<keyword evidence="3" id="KW-1185">Reference proteome</keyword>
<protein>
    <recommendedName>
        <fullName evidence="4">Tetratricopeptide repeat protein</fullName>
    </recommendedName>
</protein>
<feature type="repeat" description="TPR" evidence="1">
    <location>
        <begin position="319"/>
        <end position="352"/>
    </location>
</feature>
<evidence type="ECO:0000313" key="2">
    <source>
        <dbReference type="EMBL" id="GJJ15037.1"/>
    </source>
</evidence>
<evidence type="ECO:0008006" key="4">
    <source>
        <dbReference type="Google" id="ProtNLM"/>
    </source>
</evidence>
<dbReference type="SMART" id="SM00028">
    <property type="entry name" value="TPR"/>
    <property type="match status" value="3"/>
</dbReference>
<accession>A0AAV5AMM2</accession>
<dbReference type="InterPro" id="IPR019734">
    <property type="entry name" value="TPR_rpt"/>
</dbReference>
<dbReference type="PANTHER" id="PTHR28142">
    <property type="entry name" value="MITOCHONDRIAL INNER MEMBRANE I-AAA PROTEASE SUPERCOMPLEX SUBUNIT MGR3-RELATED"/>
    <property type="match status" value="1"/>
</dbReference>
<dbReference type="SUPFAM" id="SSF48452">
    <property type="entry name" value="TPR-like"/>
    <property type="match status" value="1"/>
</dbReference>
<sequence length="377" mass="42307">MFNVPTGLRRSALLVKQPSYDFYSSFSIWPKGIRSDLRTAIKAQNQGNLKLSEQYLRRYALLLPLPSFSDIAHATSAWEISLQTPKEELSPDPWLKISGIACKLGEVLESADKPNDAYKIYLECAQLLRTLADQNQLSVAERHRAVAIALHIGNVANQLHKSHDEEEWLSWSVEQFQAISKSSSEYYPSDGLQFQNKNAYAEELLLPAWAAQDGFESALEALGSFYAKQGQTQYAIGLYLTAISHILPPNSPEQRKKVAPKQRCRAAQLMTNIANVLIQDNPSLERLDQAKEWTTKGLEITEGARQDDQNELECEHVLAASLYNLGAILEMQDQNEKAKEQFKRALNQSRAIKFGEGIDNAEDALARLSLKKTGTKK</sequence>
<proteinExistence type="predicted"/>
<dbReference type="PROSITE" id="PS50005">
    <property type="entry name" value="TPR"/>
    <property type="match status" value="1"/>
</dbReference>
<dbReference type="EMBL" id="BPWL01000010">
    <property type="protein sequence ID" value="GJJ15037.1"/>
    <property type="molecule type" value="Genomic_DNA"/>
</dbReference>
<evidence type="ECO:0000256" key="1">
    <source>
        <dbReference type="PROSITE-ProRule" id="PRU00339"/>
    </source>
</evidence>
<dbReference type="PANTHER" id="PTHR28142:SF1">
    <property type="entry name" value="MITOCHONDRIAL INNER MEMBRANE I-AAA PROTEASE SUPERCOMPLEX SUBUNIT MGR3-RELATED"/>
    <property type="match status" value="1"/>
</dbReference>
<dbReference type="InterPro" id="IPR011990">
    <property type="entry name" value="TPR-like_helical_dom_sf"/>
</dbReference>
<reference evidence="2" key="1">
    <citation type="submission" date="2021-10" db="EMBL/GenBank/DDBJ databases">
        <title>De novo Genome Assembly of Clathrus columnatus (Basidiomycota, Fungi) Using Illumina and Nanopore Sequence Data.</title>
        <authorList>
            <person name="Ogiso-Tanaka E."/>
            <person name="Itagaki H."/>
            <person name="Hosoya T."/>
            <person name="Hosaka K."/>
        </authorList>
    </citation>
    <scope>NUCLEOTIDE SEQUENCE</scope>
    <source>
        <strain evidence="2">MO-923</strain>
    </source>
</reference>
<dbReference type="Gene3D" id="1.25.40.10">
    <property type="entry name" value="Tetratricopeptide repeat domain"/>
    <property type="match status" value="1"/>
</dbReference>
<evidence type="ECO:0000313" key="3">
    <source>
        <dbReference type="Proteomes" id="UP001050691"/>
    </source>
</evidence>
<gene>
    <name evidence="2" type="ORF">Clacol_009311</name>
</gene>
<name>A0AAV5AMM2_9AGAM</name>
<dbReference type="InterPro" id="IPR040201">
    <property type="entry name" value="Mrg3-like"/>
</dbReference>
<dbReference type="AlphaFoldDB" id="A0AAV5AMM2"/>
<keyword evidence="1" id="KW-0802">TPR repeat</keyword>
<organism evidence="2 3">
    <name type="scientific">Clathrus columnatus</name>
    <dbReference type="NCBI Taxonomy" id="1419009"/>
    <lineage>
        <taxon>Eukaryota</taxon>
        <taxon>Fungi</taxon>
        <taxon>Dikarya</taxon>
        <taxon>Basidiomycota</taxon>
        <taxon>Agaricomycotina</taxon>
        <taxon>Agaricomycetes</taxon>
        <taxon>Phallomycetidae</taxon>
        <taxon>Phallales</taxon>
        <taxon>Clathraceae</taxon>
        <taxon>Clathrus</taxon>
    </lineage>
</organism>